<accession>A0A9N9BVV3</accession>
<name>A0A9N9BVV3_9GLOM</name>
<dbReference type="PANTHER" id="PTHR23272">
    <property type="entry name" value="BED FINGER-RELATED"/>
    <property type="match status" value="1"/>
</dbReference>
<gene>
    <name evidence="1" type="ORF">DERYTH_LOCUS6503</name>
</gene>
<comment type="caution">
    <text evidence="1">The sequence shown here is derived from an EMBL/GenBank/DDBJ whole genome shotgun (WGS) entry which is preliminary data.</text>
</comment>
<dbReference type="AlphaFoldDB" id="A0A9N9BVV3"/>
<proteinExistence type="predicted"/>
<keyword evidence="2" id="KW-1185">Reference proteome</keyword>
<reference evidence="1" key="1">
    <citation type="submission" date="2021-06" db="EMBL/GenBank/DDBJ databases">
        <authorList>
            <person name="Kallberg Y."/>
            <person name="Tangrot J."/>
            <person name="Rosling A."/>
        </authorList>
    </citation>
    <scope>NUCLEOTIDE SEQUENCE</scope>
    <source>
        <strain evidence="1">MA453B</strain>
    </source>
</reference>
<evidence type="ECO:0000313" key="1">
    <source>
        <dbReference type="EMBL" id="CAG8577218.1"/>
    </source>
</evidence>
<dbReference type="InterPro" id="IPR012337">
    <property type="entry name" value="RNaseH-like_sf"/>
</dbReference>
<dbReference type="SUPFAM" id="SSF53098">
    <property type="entry name" value="Ribonuclease H-like"/>
    <property type="match status" value="1"/>
</dbReference>
<protein>
    <submittedName>
        <fullName evidence="1">14231_t:CDS:1</fullName>
    </submittedName>
</protein>
<sequence length="404" mass="46522">MSDSTSKDEFDFNDDDFVFEKDEVDSPNNVENEESIVTAIEQKESDKVIARLCRKCRQKFSPTTTTRILNNYLSKKHGIKLTLKKNSLIQRPYSRGDTQCKKECFDTILNFVVCCQLPFTIIKNPCYHRCSTHVLNLTVNYRMQLKVSVISKVRDCVNKIKYSTVLCNALRQFCEMNQKSYTKPIVDEVIDNMIELLEPILVTTELLSSSAYPIISDIFLTFLELLLHLNKFLDNELYSDQYMMADSIKSKLNKYWSMLEESTTIATILDSSSKLVTFPTSDKKDAALTSLQNIMTQYKSQVSVTTTFTSISELVSKNKRKFFELLLIQQQTIEQPLIEKLEHYLSMPMTIKNNSLLWWDTRSSVSCKEAFSTAAETITKVHNRLDPQTACVSLFLKSWIEQGA</sequence>
<dbReference type="PANTHER" id="PTHR23272:SF161">
    <property type="entry name" value="ZINC FINGER BED DOMAIN-CONTAINING PROTEIN RICESLEEPER 1-LIKE"/>
    <property type="match status" value="1"/>
</dbReference>
<dbReference type="OrthoDB" id="2448202at2759"/>
<evidence type="ECO:0000313" key="2">
    <source>
        <dbReference type="Proteomes" id="UP000789405"/>
    </source>
</evidence>
<dbReference type="EMBL" id="CAJVPY010002973">
    <property type="protein sequence ID" value="CAG8577218.1"/>
    <property type="molecule type" value="Genomic_DNA"/>
</dbReference>
<organism evidence="1 2">
    <name type="scientific">Dentiscutata erythropus</name>
    <dbReference type="NCBI Taxonomy" id="1348616"/>
    <lineage>
        <taxon>Eukaryota</taxon>
        <taxon>Fungi</taxon>
        <taxon>Fungi incertae sedis</taxon>
        <taxon>Mucoromycota</taxon>
        <taxon>Glomeromycotina</taxon>
        <taxon>Glomeromycetes</taxon>
        <taxon>Diversisporales</taxon>
        <taxon>Gigasporaceae</taxon>
        <taxon>Dentiscutata</taxon>
    </lineage>
</organism>
<dbReference type="Proteomes" id="UP000789405">
    <property type="component" value="Unassembled WGS sequence"/>
</dbReference>
<feature type="non-terminal residue" evidence="1">
    <location>
        <position position="1"/>
    </location>
</feature>